<dbReference type="EMBL" id="BTCM01000007">
    <property type="protein sequence ID" value="GMK59309.1"/>
    <property type="molecule type" value="Genomic_DNA"/>
</dbReference>
<evidence type="ECO:0000256" key="11">
    <source>
        <dbReference type="ARBA" id="ARBA00022838"/>
    </source>
</evidence>
<dbReference type="PANTHER" id="PTHR28200">
    <property type="entry name" value="DASH COMPLEX SUBUNIT ASK1"/>
    <property type="match status" value="1"/>
</dbReference>
<feature type="region of interest" description="Disordered" evidence="16">
    <location>
        <begin position="91"/>
        <end position="209"/>
    </location>
</feature>
<evidence type="ECO:0000256" key="10">
    <source>
        <dbReference type="ARBA" id="ARBA00022776"/>
    </source>
</evidence>
<reference evidence="17" key="2">
    <citation type="submission" date="2023-06" db="EMBL/GenBank/DDBJ databases">
        <authorList>
            <person name="Kobayashi Y."/>
            <person name="Kayamori A."/>
            <person name="Aoki K."/>
            <person name="Shiwa Y."/>
            <person name="Fujita N."/>
            <person name="Sugita T."/>
            <person name="Iwasaki W."/>
            <person name="Tanaka N."/>
            <person name="Takashima M."/>
        </authorList>
    </citation>
    <scope>NUCLEOTIDE SEQUENCE</scope>
    <source>
        <strain evidence="17">HIS016</strain>
    </source>
</reference>
<keyword evidence="7" id="KW-0963">Cytoplasm</keyword>
<dbReference type="GO" id="GO:0051301">
    <property type="term" value="P:cell division"/>
    <property type="evidence" value="ECO:0007669"/>
    <property type="project" value="UniProtKB-KW"/>
</dbReference>
<dbReference type="Pfam" id="PF08655">
    <property type="entry name" value="DASH_Ask1"/>
    <property type="match status" value="1"/>
</dbReference>
<evidence type="ECO:0000256" key="16">
    <source>
        <dbReference type="SAM" id="MobiDB-lite"/>
    </source>
</evidence>
<evidence type="ECO:0000256" key="1">
    <source>
        <dbReference type="ARBA" id="ARBA00004123"/>
    </source>
</evidence>
<comment type="similarity">
    <text evidence="4">Belongs to the DASH complex ASK1 family.</text>
</comment>
<dbReference type="InterPro" id="IPR013964">
    <property type="entry name" value="DASH_Ask1"/>
</dbReference>
<feature type="region of interest" description="Disordered" evidence="16">
    <location>
        <begin position="431"/>
        <end position="494"/>
    </location>
</feature>
<evidence type="ECO:0000256" key="15">
    <source>
        <dbReference type="ARBA" id="ARBA00023328"/>
    </source>
</evidence>
<feature type="compositionally biased region" description="Polar residues" evidence="16">
    <location>
        <begin position="147"/>
        <end position="157"/>
    </location>
</feature>
<comment type="caution">
    <text evidence="17">The sequence shown here is derived from an EMBL/GenBank/DDBJ whole genome shotgun (WGS) entry which is preliminary data.</text>
</comment>
<evidence type="ECO:0000313" key="18">
    <source>
        <dbReference type="Proteomes" id="UP001222932"/>
    </source>
</evidence>
<dbReference type="GO" id="GO:0072686">
    <property type="term" value="C:mitotic spindle"/>
    <property type="evidence" value="ECO:0007669"/>
    <property type="project" value="InterPro"/>
</dbReference>
<evidence type="ECO:0000256" key="5">
    <source>
        <dbReference type="ARBA" id="ARBA00014520"/>
    </source>
</evidence>
<accession>A0AAD3TYR1</accession>
<evidence type="ECO:0000256" key="9">
    <source>
        <dbReference type="ARBA" id="ARBA00022701"/>
    </source>
</evidence>
<keyword evidence="11" id="KW-0995">Kinetochore</keyword>
<evidence type="ECO:0000256" key="6">
    <source>
        <dbReference type="ARBA" id="ARBA00022454"/>
    </source>
</evidence>
<keyword evidence="8" id="KW-0132">Cell division</keyword>
<evidence type="ECO:0000256" key="7">
    <source>
        <dbReference type="ARBA" id="ARBA00022490"/>
    </source>
</evidence>
<keyword evidence="14" id="KW-0131">Cell cycle</keyword>
<evidence type="ECO:0000256" key="12">
    <source>
        <dbReference type="ARBA" id="ARBA00023212"/>
    </source>
</evidence>
<keyword evidence="10" id="KW-0498">Mitosis</keyword>
<keyword evidence="18" id="KW-1185">Reference proteome</keyword>
<evidence type="ECO:0000256" key="3">
    <source>
        <dbReference type="ARBA" id="ARBA00004629"/>
    </source>
</evidence>
<keyword evidence="6" id="KW-0158">Chromosome</keyword>
<dbReference type="GO" id="GO:0005874">
    <property type="term" value="C:microtubule"/>
    <property type="evidence" value="ECO:0007669"/>
    <property type="project" value="UniProtKB-KW"/>
</dbReference>
<evidence type="ECO:0000256" key="2">
    <source>
        <dbReference type="ARBA" id="ARBA00004186"/>
    </source>
</evidence>
<proteinExistence type="inferred from homology"/>
<evidence type="ECO:0000256" key="4">
    <source>
        <dbReference type="ARBA" id="ARBA00010731"/>
    </source>
</evidence>
<organism evidence="17 18">
    <name type="scientific">Cutaneotrichosporon spelunceum</name>
    <dbReference type="NCBI Taxonomy" id="1672016"/>
    <lineage>
        <taxon>Eukaryota</taxon>
        <taxon>Fungi</taxon>
        <taxon>Dikarya</taxon>
        <taxon>Basidiomycota</taxon>
        <taxon>Agaricomycotina</taxon>
        <taxon>Tremellomycetes</taxon>
        <taxon>Trichosporonales</taxon>
        <taxon>Trichosporonaceae</taxon>
        <taxon>Cutaneotrichosporon</taxon>
    </lineage>
</organism>
<gene>
    <name evidence="17" type="ORF">CspeluHIS016_0703240</name>
</gene>
<evidence type="ECO:0000256" key="14">
    <source>
        <dbReference type="ARBA" id="ARBA00023306"/>
    </source>
</evidence>
<dbReference type="GO" id="GO:0044732">
    <property type="term" value="C:mitotic spindle pole body"/>
    <property type="evidence" value="ECO:0007669"/>
    <property type="project" value="TreeGrafter"/>
</dbReference>
<dbReference type="GO" id="GO:0042729">
    <property type="term" value="C:DASH complex"/>
    <property type="evidence" value="ECO:0007669"/>
    <property type="project" value="InterPro"/>
</dbReference>
<protein>
    <recommendedName>
        <fullName evidence="5">DASH complex subunit ASK1</fullName>
    </recommendedName>
</protein>
<keyword evidence="15" id="KW-0137">Centromere</keyword>
<dbReference type="GO" id="GO:0008608">
    <property type="term" value="P:attachment of spindle microtubules to kinetochore"/>
    <property type="evidence" value="ECO:0007669"/>
    <property type="project" value="InterPro"/>
</dbReference>
<keyword evidence="9" id="KW-0493">Microtubule</keyword>
<dbReference type="PANTHER" id="PTHR28200:SF1">
    <property type="entry name" value="DASH COMPLEX SUBUNIT ASK1"/>
    <property type="match status" value="1"/>
</dbReference>
<keyword evidence="12" id="KW-0206">Cytoskeleton</keyword>
<evidence type="ECO:0000256" key="13">
    <source>
        <dbReference type="ARBA" id="ARBA00023242"/>
    </source>
</evidence>
<evidence type="ECO:0000256" key="8">
    <source>
        <dbReference type="ARBA" id="ARBA00022618"/>
    </source>
</evidence>
<name>A0AAD3TYR1_9TREE</name>
<dbReference type="AlphaFoldDB" id="A0AAD3TYR1"/>
<dbReference type="Proteomes" id="UP001222932">
    <property type="component" value="Unassembled WGS sequence"/>
</dbReference>
<reference evidence="17" key="1">
    <citation type="journal article" date="2023" name="BMC Genomics">
        <title>Chromosome-level genome assemblies of Cutaneotrichosporon spp. (Trichosporonales, Basidiomycota) reveal imbalanced evolution between nucleotide sequences and chromosome synteny.</title>
        <authorList>
            <person name="Kobayashi Y."/>
            <person name="Kayamori A."/>
            <person name="Aoki K."/>
            <person name="Shiwa Y."/>
            <person name="Matsutani M."/>
            <person name="Fujita N."/>
            <person name="Sugita T."/>
            <person name="Iwasaki W."/>
            <person name="Tanaka N."/>
            <person name="Takashima M."/>
        </authorList>
    </citation>
    <scope>NUCLEOTIDE SEQUENCE</scope>
    <source>
        <strain evidence="17">HIS016</strain>
    </source>
</reference>
<evidence type="ECO:0000313" key="17">
    <source>
        <dbReference type="EMBL" id="GMK59309.1"/>
    </source>
</evidence>
<sequence length="494" mass="54433">MSQHADIIGKAPFYPIEGVDASAPLQQQMEQIDQLNTLLLQQIDANFASLQATVTTRILPEIKRFALANQPTRQAAEFWHDFYSQAFGQRPGDGSTLVDETQYDDTHSELSGSFFDPAATSTPMKDRDVSLDDSLGSPFDRLDRQLSRLSITNTDEPTPSLPSGYDYDRSQSPDTTDEVGYDSTLRFHPGSTPRPARPDPDSPTAHRSPSTMLLDITATPLGEKFSVLSPSARSMFRRANRSSAHPSSSTRKIVDDDDDVKLDMSPPETMKFVLPATAQRILAVGTTPIKPSDFDLMDMDYEPSPPMHIPEDLRRYSLAPEDLAADLAAARREFDAPVPGPSTQKDELPTARRLFERQDTERLALDESTYGYRPRRSLANTSYGSDIEIQRDVTGRIIGDDESIDDDADDSFDDTAGYAEQAAHGFEFVDNSFDSDASGYPQGQDSFAGETSLFGNPAPGSGAQFALHQQDEMVTYHGGRLEDAAAPDSPTRRR</sequence>
<comment type="subcellular location">
    <subcellularLocation>
        <location evidence="3">Chromosome</location>
        <location evidence="3">Centromere</location>
        <location evidence="3">Kinetochore</location>
    </subcellularLocation>
    <subcellularLocation>
        <location evidence="2">Cytoplasm</location>
        <location evidence="2">Cytoskeleton</location>
        <location evidence="2">Spindle</location>
    </subcellularLocation>
    <subcellularLocation>
        <location evidence="1">Nucleus</location>
    </subcellularLocation>
</comment>
<keyword evidence="13" id="KW-0539">Nucleus</keyword>